<proteinExistence type="predicted"/>
<feature type="compositionally biased region" description="Pro residues" evidence="1">
    <location>
        <begin position="130"/>
        <end position="139"/>
    </location>
</feature>
<dbReference type="EMBL" id="MH029513">
    <property type="protein sequence ID" value="AVQ10155.1"/>
    <property type="molecule type" value="Genomic_DNA"/>
</dbReference>
<protein>
    <submittedName>
        <fullName evidence="2">Minor capsid protein</fullName>
    </submittedName>
</protein>
<reference evidence="2" key="1">
    <citation type="submission" date="2018-03" db="EMBL/GenBank/DDBJ databases">
        <title>Twenty-four Novel Viral Genomes identified from the Dushanzi Mud Volcanic Sediment in Xinjiang, China.</title>
        <authorList>
            <person name="Han L."/>
        </authorList>
    </citation>
    <scope>NUCLEOTIDE SEQUENCE</scope>
</reference>
<dbReference type="Pfam" id="PF09675">
    <property type="entry name" value="Chlamy_scaf"/>
    <property type="match status" value="1"/>
</dbReference>
<evidence type="ECO:0000313" key="2">
    <source>
        <dbReference type="EMBL" id="AVQ10155.1"/>
    </source>
</evidence>
<accession>A0A2R3UA77</accession>
<feature type="region of interest" description="Disordered" evidence="1">
    <location>
        <begin position="123"/>
        <end position="145"/>
    </location>
</feature>
<dbReference type="InterPro" id="IPR014131">
    <property type="entry name" value="Chlamydia_phage_Vp3"/>
</dbReference>
<sequence>MEKIFFRTEYNYDRNKVSDETATVNNEPSLTRQEFAAEADINTIIERMGLGYDIPTNTTPPMQGDFTNLPDFTAATKMIRHAQEVFNALPAKIRNRFENDPEKYIEFFHDPENELEAIKLGLVKPKPPEDTPPAPPKAPEAPKTA</sequence>
<name>A0A2R3UA77_9VIRU</name>
<evidence type="ECO:0000256" key="1">
    <source>
        <dbReference type="SAM" id="MobiDB-lite"/>
    </source>
</evidence>
<organism evidence="2">
    <name type="scientific">Gokushovirinae environmental samples</name>
    <dbReference type="NCBI Taxonomy" id="1478972"/>
    <lineage>
        <taxon>Viruses</taxon>
        <taxon>Monodnaviria</taxon>
        <taxon>Sangervirae</taxon>
        <taxon>Phixviricota</taxon>
        <taxon>Malgrandaviricetes</taxon>
        <taxon>Petitvirales</taxon>
        <taxon>Microviridae</taxon>
        <taxon>environmental samples</taxon>
    </lineage>
</organism>
<dbReference type="EMBL" id="MH029513">
    <property type="protein sequence ID" value="AVQ10162.1"/>
    <property type="molecule type" value="Genomic_DNA"/>
</dbReference>